<proteinExistence type="predicted"/>
<reference evidence="4" key="1">
    <citation type="submission" date="2016-06" db="EMBL/GenBank/DDBJ databases">
        <title>Parallel loss of symbiosis genes in relatives of nitrogen-fixing non-legume Parasponia.</title>
        <authorList>
            <person name="Van Velzen R."/>
            <person name="Holmer R."/>
            <person name="Bu F."/>
            <person name="Rutten L."/>
            <person name="Van Zeijl A."/>
            <person name="Liu W."/>
            <person name="Santuari L."/>
            <person name="Cao Q."/>
            <person name="Sharma T."/>
            <person name="Shen D."/>
            <person name="Roswanjaya Y."/>
            <person name="Wardhani T."/>
            <person name="Kalhor M.S."/>
            <person name="Jansen J."/>
            <person name="Van den Hoogen J."/>
            <person name="Gungor B."/>
            <person name="Hartog M."/>
            <person name="Hontelez J."/>
            <person name="Verver J."/>
            <person name="Yang W.-C."/>
            <person name="Schijlen E."/>
            <person name="Repin R."/>
            <person name="Schilthuizen M."/>
            <person name="Schranz E."/>
            <person name="Heidstra R."/>
            <person name="Miyata K."/>
            <person name="Fedorova E."/>
            <person name="Kohlen W."/>
            <person name="Bisseling T."/>
            <person name="Smit S."/>
            <person name="Geurts R."/>
        </authorList>
    </citation>
    <scope>NUCLEOTIDE SEQUENCE [LARGE SCALE GENOMIC DNA]</scope>
    <source>
        <strain evidence="4">cv. WU1-14</strain>
    </source>
</reference>
<evidence type="ECO:0000259" key="2">
    <source>
        <dbReference type="Pfam" id="PF20167"/>
    </source>
</evidence>
<feature type="domain" description="Putative plant transposon protein" evidence="2">
    <location>
        <begin position="69"/>
        <end position="248"/>
    </location>
</feature>
<name>A0A2P5BCG4_PARAD</name>
<accession>A0A2P5BCG4</accession>
<comment type="caution">
    <text evidence="3">The sequence shown here is derived from an EMBL/GenBank/DDBJ whole genome shotgun (WGS) entry which is preliminary data.</text>
</comment>
<feature type="compositionally biased region" description="Polar residues" evidence="1">
    <location>
        <begin position="275"/>
        <end position="295"/>
    </location>
</feature>
<evidence type="ECO:0000256" key="1">
    <source>
        <dbReference type="SAM" id="MobiDB-lite"/>
    </source>
</evidence>
<evidence type="ECO:0000313" key="4">
    <source>
        <dbReference type="Proteomes" id="UP000237105"/>
    </source>
</evidence>
<feature type="region of interest" description="Disordered" evidence="1">
    <location>
        <begin position="273"/>
        <end position="295"/>
    </location>
</feature>
<gene>
    <name evidence="3" type="ORF">PanWU01x14_251180</name>
</gene>
<sequence>ERSSTHRNRMGIKRVARKAHKAVKFETEAAATRYENNIQNRPLNAEKGFVLDNSETMGQLPFIAQVITQHNWKQFCAHPEDPIVPLVREFYANLTDPEENTVYVRGVQVSWSEEAINAVFGLGDPVDEHSEFIQNITQQDLITVLETVAAAGAEWNVSAQGAYTCIRSALTPAAKVWYHFLKSRLLPTTHGKTVSKDRMLLLHSMLIGKSINVGRMIHSEIRACAARKTGALFFPSLITRLCRNARAPFLVNEEKLHNTGEIDAIAVARIAQEGPTESTQQPSSSRPATASSNRTNGDILQQLKALEQRLSQQEVQQYHMMSLLQHTHKQQQQFWAYSKERDTALKKALQNNFTRPMPTFPAFPQEILKDLDYEYEAESDKDGSNEAAE</sequence>
<dbReference type="Proteomes" id="UP000237105">
    <property type="component" value="Unassembled WGS sequence"/>
</dbReference>
<dbReference type="Pfam" id="PF20167">
    <property type="entry name" value="Transposase_32"/>
    <property type="match status" value="1"/>
</dbReference>
<dbReference type="AlphaFoldDB" id="A0A2P5BCG4"/>
<dbReference type="EMBL" id="JXTB01000310">
    <property type="protein sequence ID" value="PON46472.1"/>
    <property type="molecule type" value="Genomic_DNA"/>
</dbReference>
<evidence type="ECO:0000313" key="3">
    <source>
        <dbReference type="EMBL" id="PON46472.1"/>
    </source>
</evidence>
<feature type="non-terminal residue" evidence="3">
    <location>
        <position position="1"/>
    </location>
</feature>
<dbReference type="InterPro" id="IPR046796">
    <property type="entry name" value="Transposase_32_dom"/>
</dbReference>
<organism evidence="3 4">
    <name type="scientific">Parasponia andersonii</name>
    <name type="common">Sponia andersonii</name>
    <dbReference type="NCBI Taxonomy" id="3476"/>
    <lineage>
        <taxon>Eukaryota</taxon>
        <taxon>Viridiplantae</taxon>
        <taxon>Streptophyta</taxon>
        <taxon>Embryophyta</taxon>
        <taxon>Tracheophyta</taxon>
        <taxon>Spermatophyta</taxon>
        <taxon>Magnoliopsida</taxon>
        <taxon>eudicotyledons</taxon>
        <taxon>Gunneridae</taxon>
        <taxon>Pentapetalae</taxon>
        <taxon>rosids</taxon>
        <taxon>fabids</taxon>
        <taxon>Rosales</taxon>
        <taxon>Cannabaceae</taxon>
        <taxon>Parasponia</taxon>
    </lineage>
</organism>
<protein>
    <recommendedName>
        <fullName evidence="2">Putative plant transposon protein domain-containing protein</fullName>
    </recommendedName>
</protein>
<keyword evidence="4" id="KW-1185">Reference proteome</keyword>